<comment type="subunit">
    <text evidence="4 10">Heteromultimer composed of HisG and HisZ subunits.</text>
</comment>
<name>A0A0B7MP12_9FIRM</name>
<gene>
    <name evidence="10 13" type="primary">hisZ</name>
    <name evidence="13" type="ORF">SSCH_490017</name>
</gene>
<keyword evidence="10" id="KW-0028">Amino-acid biosynthesis</keyword>
<feature type="binding site" evidence="11">
    <location>
        <position position="112"/>
    </location>
    <ligand>
        <name>L-histidine</name>
        <dbReference type="ChEBI" id="CHEBI:57595"/>
    </ligand>
</feature>
<feature type="binding site" evidence="11">
    <location>
        <begin position="274"/>
        <end position="275"/>
    </location>
    <ligand>
        <name>L-histidine</name>
        <dbReference type="ChEBI" id="CHEBI:57595"/>
    </ligand>
</feature>
<evidence type="ECO:0000259" key="12">
    <source>
        <dbReference type="PROSITE" id="PS50862"/>
    </source>
</evidence>
<dbReference type="InterPro" id="IPR006195">
    <property type="entry name" value="aa-tRNA-synth_II"/>
</dbReference>
<evidence type="ECO:0000256" key="1">
    <source>
        <dbReference type="ARBA" id="ARBA00004496"/>
    </source>
</evidence>
<evidence type="ECO:0000256" key="11">
    <source>
        <dbReference type="PIRSR" id="PIRSR001549-1"/>
    </source>
</evidence>
<organism evidence="13 14">
    <name type="scientific">Syntrophaceticus schinkii</name>
    <dbReference type="NCBI Taxonomy" id="499207"/>
    <lineage>
        <taxon>Bacteria</taxon>
        <taxon>Bacillati</taxon>
        <taxon>Bacillota</taxon>
        <taxon>Clostridia</taxon>
        <taxon>Thermoanaerobacterales</taxon>
        <taxon>Thermoanaerobacterales Family III. Incertae Sedis</taxon>
        <taxon>Syntrophaceticus</taxon>
    </lineage>
</organism>
<keyword evidence="14" id="KW-1185">Reference proteome</keyword>
<comment type="function">
    <text evidence="9 10">Required for the first step of histidine biosynthesis. May allow the feedback regulation of ATP phosphoribosyltransferase activity by histidine.</text>
</comment>
<keyword evidence="13" id="KW-0808">Transferase</keyword>
<feature type="binding site" evidence="11">
    <location>
        <position position="270"/>
    </location>
    <ligand>
        <name>L-histidine</name>
        <dbReference type="ChEBI" id="CHEBI:57595"/>
    </ligand>
</feature>
<proteinExistence type="inferred from homology"/>
<dbReference type="InterPro" id="IPR041715">
    <property type="entry name" value="HisRS-like_core"/>
</dbReference>
<evidence type="ECO:0000313" key="13">
    <source>
        <dbReference type="EMBL" id="CEO89452.1"/>
    </source>
</evidence>
<keyword evidence="6 10" id="KW-0963">Cytoplasm</keyword>
<dbReference type="PANTHER" id="PTHR43707">
    <property type="entry name" value="HISTIDYL-TRNA SYNTHETASE"/>
    <property type="match status" value="1"/>
</dbReference>
<dbReference type="Gene3D" id="3.30.930.10">
    <property type="entry name" value="Bira Bifunctional Protein, Domain 2"/>
    <property type="match status" value="1"/>
</dbReference>
<dbReference type="Pfam" id="PF03129">
    <property type="entry name" value="HGTP_anticodon"/>
    <property type="match status" value="1"/>
</dbReference>
<dbReference type="HAMAP" id="MF_00125">
    <property type="entry name" value="HisZ"/>
    <property type="match status" value="1"/>
</dbReference>
<evidence type="ECO:0000256" key="6">
    <source>
        <dbReference type="ARBA" id="ARBA00022490"/>
    </source>
</evidence>
<evidence type="ECO:0000256" key="5">
    <source>
        <dbReference type="ARBA" id="ARBA00020397"/>
    </source>
</evidence>
<keyword evidence="13" id="KW-0328">Glycosyltransferase</keyword>
<protein>
    <recommendedName>
        <fullName evidence="5 10">ATP phosphoribosyltransferase regulatory subunit</fullName>
    </recommendedName>
</protein>
<feature type="binding site" evidence="11">
    <location>
        <begin position="82"/>
        <end position="84"/>
    </location>
    <ligand>
        <name>L-histidine</name>
        <dbReference type="ChEBI" id="CHEBI:57595"/>
    </ligand>
</feature>
<evidence type="ECO:0000256" key="3">
    <source>
        <dbReference type="ARBA" id="ARBA00005539"/>
    </source>
</evidence>
<dbReference type="InterPro" id="IPR004154">
    <property type="entry name" value="Anticodon-bd"/>
</dbReference>
<dbReference type="Proteomes" id="UP000046155">
    <property type="component" value="Unassembled WGS sequence"/>
</dbReference>
<dbReference type="CDD" id="cd00773">
    <property type="entry name" value="HisRS-like_core"/>
    <property type="match status" value="1"/>
</dbReference>
<dbReference type="GO" id="GO:0140096">
    <property type="term" value="F:catalytic activity, acting on a protein"/>
    <property type="evidence" value="ECO:0007669"/>
    <property type="project" value="UniProtKB-ARBA"/>
</dbReference>
<comment type="miscellaneous">
    <text evidence="10">This function is generally fulfilled by the C-terminal part of HisG, which is missing in some bacteria such as this one.</text>
</comment>
<evidence type="ECO:0000256" key="9">
    <source>
        <dbReference type="ARBA" id="ARBA00025246"/>
    </source>
</evidence>
<dbReference type="PIRSF" id="PIRSF001549">
    <property type="entry name" value="His-tRNA_synth"/>
    <property type="match status" value="1"/>
</dbReference>
<dbReference type="NCBIfam" id="TIGR00443">
    <property type="entry name" value="hisZ_biosyn_reg"/>
    <property type="match status" value="1"/>
</dbReference>
<dbReference type="GO" id="GO:0005524">
    <property type="term" value="F:ATP binding"/>
    <property type="evidence" value="ECO:0007669"/>
    <property type="project" value="UniProtKB-KW"/>
</dbReference>
<dbReference type="SUPFAM" id="SSF52954">
    <property type="entry name" value="Class II aaRS ABD-related"/>
    <property type="match status" value="1"/>
</dbReference>
<sequence>MENSGTVLMPGGVRDLLPGEARRKRHLEDKLLRLFSSWGYQEVVTPTFEYYEVLAPALGDMLHNQLYRFIDDRGQIMVLRPDMTTPIARLVSTRLQDQEFPQRFCYLANVYRRESHAGRQREYYQTGVELVGAAGPDADAEVISLAAEALKLAGVEDFRITVGHVDVLAGVLKGAGFSAAEQEQAKIALSKKDLVTWEGLVAGAQLSGDKKKAVAALPYLHGGLEVFGQLEGLIQDEPAKRGLASLRRVWKILSDHGFCEQVNIDPTLLRVLGYYTGLVFECYAEGVGYPLCGGGRYDELLAKFGYPCPATGFALTMDRVLDALEKQALPFDEQTPDYFITGDNIDEVVKKARELRANGFIVEVDLSERPRQEAIACASRKGIPFILVMENSEEKVERST</sequence>
<evidence type="ECO:0000256" key="8">
    <source>
        <dbReference type="ARBA" id="ARBA00022840"/>
    </source>
</evidence>
<dbReference type="GO" id="GO:0000105">
    <property type="term" value="P:L-histidine biosynthetic process"/>
    <property type="evidence" value="ECO:0007669"/>
    <property type="project" value="UniProtKB-UniRule"/>
</dbReference>
<dbReference type="AlphaFoldDB" id="A0A0B7MP12"/>
<keyword evidence="7" id="KW-0547">Nucleotide-binding</keyword>
<evidence type="ECO:0000256" key="2">
    <source>
        <dbReference type="ARBA" id="ARBA00004667"/>
    </source>
</evidence>
<dbReference type="GO" id="GO:0006427">
    <property type="term" value="P:histidyl-tRNA aminoacylation"/>
    <property type="evidence" value="ECO:0007669"/>
    <property type="project" value="TreeGrafter"/>
</dbReference>
<feature type="domain" description="Aminoacyl-transfer RNA synthetases class-II family profile" evidence="12">
    <location>
        <begin position="12"/>
        <end position="336"/>
    </location>
</feature>
<evidence type="ECO:0000256" key="10">
    <source>
        <dbReference type="HAMAP-Rule" id="MF_00125"/>
    </source>
</evidence>
<keyword evidence="10" id="KW-0368">Histidine biosynthesis</keyword>
<evidence type="ECO:0000256" key="7">
    <source>
        <dbReference type="ARBA" id="ARBA00022741"/>
    </source>
</evidence>
<dbReference type="UniPathway" id="UPA00031">
    <property type="reaction ID" value="UER00006"/>
</dbReference>
<dbReference type="PROSITE" id="PS50862">
    <property type="entry name" value="AA_TRNA_LIGASE_II"/>
    <property type="match status" value="1"/>
</dbReference>
<dbReference type="GO" id="GO:0005737">
    <property type="term" value="C:cytoplasm"/>
    <property type="evidence" value="ECO:0007669"/>
    <property type="project" value="UniProtKB-SubCell"/>
</dbReference>
<evidence type="ECO:0000313" key="14">
    <source>
        <dbReference type="Proteomes" id="UP000046155"/>
    </source>
</evidence>
<accession>A0A0B7MP12</accession>
<dbReference type="GO" id="GO:0004821">
    <property type="term" value="F:histidine-tRNA ligase activity"/>
    <property type="evidence" value="ECO:0007669"/>
    <property type="project" value="TreeGrafter"/>
</dbReference>
<dbReference type="InterPro" id="IPR004517">
    <property type="entry name" value="HisZ"/>
</dbReference>
<dbReference type="InterPro" id="IPR045864">
    <property type="entry name" value="aa-tRNA-synth_II/BPL/LPL"/>
</dbReference>
<comment type="pathway">
    <text evidence="2 10">Amino-acid biosynthesis; L-histidine biosynthesis; L-histidine from 5-phospho-alpha-D-ribose 1-diphosphate: step 1/9.</text>
</comment>
<feature type="binding site" evidence="11">
    <location>
        <position position="125"/>
    </location>
    <ligand>
        <name>L-histidine</name>
        <dbReference type="ChEBI" id="CHEBI:57595"/>
    </ligand>
</feature>
<dbReference type="Pfam" id="PF13393">
    <property type="entry name" value="tRNA-synt_His"/>
    <property type="match status" value="1"/>
</dbReference>
<comment type="similarity">
    <text evidence="3 10">Belongs to the class-II aminoacyl-tRNA synthetase family. HisZ subfamily.</text>
</comment>
<reference evidence="14" key="1">
    <citation type="submission" date="2015-01" db="EMBL/GenBank/DDBJ databases">
        <authorList>
            <person name="Manzoor Shahid"/>
            <person name="Zubair Saima"/>
        </authorList>
    </citation>
    <scope>NUCLEOTIDE SEQUENCE [LARGE SCALE GENOMIC DNA]</scope>
    <source>
        <strain evidence="14">Sp3</strain>
    </source>
</reference>
<keyword evidence="8" id="KW-0067">ATP-binding</keyword>
<dbReference type="PANTHER" id="PTHR43707:SF1">
    <property type="entry name" value="HISTIDINE--TRNA LIGASE, MITOCHONDRIAL-RELATED"/>
    <property type="match status" value="1"/>
</dbReference>
<evidence type="ECO:0000256" key="4">
    <source>
        <dbReference type="ARBA" id="ARBA00011496"/>
    </source>
</evidence>
<dbReference type="InterPro" id="IPR004516">
    <property type="entry name" value="HisRS/HisZ"/>
</dbReference>
<comment type="subcellular location">
    <subcellularLocation>
        <location evidence="1 10">Cytoplasm</location>
    </subcellularLocation>
</comment>
<dbReference type="EMBL" id="CDRZ01000246">
    <property type="protein sequence ID" value="CEO89452.1"/>
    <property type="molecule type" value="Genomic_DNA"/>
</dbReference>
<dbReference type="SUPFAM" id="SSF55681">
    <property type="entry name" value="Class II aaRS and biotin synthetases"/>
    <property type="match status" value="1"/>
</dbReference>
<feature type="binding site" evidence="11">
    <location>
        <position position="129"/>
    </location>
    <ligand>
        <name>L-histidine</name>
        <dbReference type="ChEBI" id="CHEBI:57595"/>
    </ligand>
</feature>
<dbReference type="GO" id="GO:0016757">
    <property type="term" value="F:glycosyltransferase activity"/>
    <property type="evidence" value="ECO:0007669"/>
    <property type="project" value="UniProtKB-KW"/>
</dbReference>